<comment type="cofactor">
    <cofactor evidence="1">
        <name>[4Fe-4S] cluster</name>
        <dbReference type="ChEBI" id="CHEBI:49883"/>
    </cofactor>
</comment>
<keyword evidence="8 13" id="KW-0269">Exonuclease</keyword>
<dbReference type="PANTHER" id="PTHR36531:SF6">
    <property type="entry name" value="DNA REPLICATION ATP-DEPENDENT HELICASE_NUCLEASE DNA2"/>
    <property type="match status" value="1"/>
</dbReference>
<evidence type="ECO:0000256" key="6">
    <source>
        <dbReference type="ARBA" id="ARBA00022723"/>
    </source>
</evidence>
<evidence type="ECO:0000256" key="7">
    <source>
        <dbReference type="ARBA" id="ARBA00022801"/>
    </source>
</evidence>
<evidence type="ECO:0000256" key="4">
    <source>
        <dbReference type="ARBA" id="ARBA00020049"/>
    </source>
</evidence>
<evidence type="ECO:0000256" key="2">
    <source>
        <dbReference type="ARBA" id="ARBA00009189"/>
    </source>
</evidence>
<gene>
    <name evidence="15" type="ORF">BC739_006675</name>
</gene>
<dbReference type="GO" id="GO:0004527">
    <property type="term" value="F:exonuclease activity"/>
    <property type="evidence" value="ECO:0007669"/>
    <property type="project" value="UniProtKB-KW"/>
</dbReference>
<comment type="caution">
    <text evidence="15">The sequence shown here is derived from an EMBL/GenBank/DDBJ whole genome shotgun (WGS) entry which is preliminary data.</text>
</comment>
<evidence type="ECO:0000313" key="15">
    <source>
        <dbReference type="EMBL" id="MBA8929457.1"/>
    </source>
</evidence>
<evidence type="ECO:0000256" key="5">
    <source>
        <dbReference type="ARBA" id="ARBA00022722"/>
    </source>
</evidence>
<keyword evidence="9 13" id="KW-0408">Iron</keyword>
<dbReference type="InterPro" id="IPR022765">
    <property type="entry name" value="Dna2/Cas4_DUF83"/>
</dbReference>
<keyword evidence="11 13" id="KW-0051">Antiviral defense</keyword>
<evidence type="ECO:0000256" key="9">
    <source>
        <dbReference type="ARBA" id="ARBA00023004"/>
    </source>
</evidence>
<keyword evidence="12 13" id="KW-0464">Manganese</keyword>
<keyword evidence="6 13" id="KW-0479">Metal-binding</keyword>
<evidence type="ECO:0000256" key="8">
    <source>
        <dbReference type="ARBA" id="ARBA00022839"/>
    </source>
</evidence>
<protein>
    <recommendedName>
        <fullName evidence="4 13">CRISPR-associated exonuclease Cas4</fullName>
        <ecNumber evidence="3 13">3.1.12.1</ecNumber>
    </recommendedName>
</protein>
<comment type="cofactor">
    <cofactor evidence="13">
        <name>iron-sulfur cluster</name>
        <dbReference type="ChEBI" id="CHEBI:30408"/>
    </cofactor>
</comment>
<dbReference type="NCBIfam" id="TIGR00372">
    <property type="entry name" value="cas4"/>
    <property type="match status" value="1"/>
</dbReference>
<dbReference type="InterPro" id="IPR011604">
    <property type="entry name" value="PDDEXK-like_dom_sf"/>
</dbReference>
<dbReference type="Proteomes" id="UP000517916">
    <property type="component" value="Unassembled WGS sequence"/>
</dbReference>
<comment type="function">
    <text evidence="13">CRISPR (clustered regularly interspaced short palindromic repeat) is an adaptive immune system that provides protection against mobile genetic elements (viruses, transposable elements and conjugative plasmids). CRISPR clusters contain sequences complementary to antecedent mobile elements and target invading nucleic acids. CRISPR clusters are transcribed and processed into CRISPR RNA (crRNA).</text>
</comment>
<comment type="cofactor">
    <cofactor evidence="13">
        <name>Mg(2+)</name>
        <dbReference type="ChEBI" id="CHEBI:18420"/>
    </cofactor>
    <cofactor evidence="13">
        <name>Mn(2+)</name>
        <dbReference type="ChEBI" id="CHEBI:29035"/>
    </cofactor>
    <text evidence="13">Mg(2+) or Mn(2+) required for ssDNA cleavage activity.</text>
</comment>
<evidence type="ECO:0000256" key="10">
    <source>
        <dbReference type="ARBA" id="ARBA00023014"/>
    </source>
</evidence>
<dbReference type="PANTHER" id="PTHR36531">
    <property type="entry name" value="CRISPR-ASSOCIATED EXONUCLEASE CAS4"/>
    <property type="match status" value="1"/>
</dbReference>
<evidence type="ECO:0000256" key="11">
    <source>
        <dbReference type="ARBA" id="ARBA00023118"/>
    </source>
</evidence>
<sequence length="213" mass="23249">MPDPATAAHPRSVPISALEHYAYCPRQAALIHAESYFESNLDTVRGDLAHAAVDKVGPGSDRRGTPVWRSLPVWHDELGIHGVCDIVQFDGHGHPHPVEHKSGRYHPGGPADLQLAAQVLCLRAMFQAEVPFGVIFSGRDRRRHQVEVDDDLAARVVQTATAVRDLLTAAELPPRASQARCRRCSLRPGCVPELPATVATTLFTPRAPGDWDD</sequence>
<name>A0ABR6BRB4_9PSEU</name>
<dbReference type="Gene3D" id="3.90.320.10">
    <property type="match status" value="1"/>
</dbReference>
<evidence type="ECO:0000256" key="13">
    <source>
        <dbReference type="RuleBase" id="RU365022"/>
    </source>
</evidence>
<accession>A0ABR6BRB4</accession>
<keyword evidence="16" id="KW-1185">Reference proteome</keyword>
<dbReference type="RefSeq" id="WP_182839374.1">
    <property type="nucleotide sequence ID" value="NZ_BAAABQ010000004.1"/>
</dbReference>
<dbReference type="Pfam" id="PF01930">
    <property type="entry name" value="Cas_Cas4"/>
    <property type="match status" value="1"/>
</dbReference>
<evidence type="ECO:0000256" key="3">
    <source>
        <dbReference type="ARBA" id="ARBA00012768"/>
    </source>
</evidence>
<keyword evidence="10 13" id="KW-0411">Iron-sulfur</keyword>
<dbReference type="InterPro" id="IPR051827">
    <property type="entry name" value="Cas4_exonuclease"/>
</dbReference>
<evidence type="ECO:0000259" key="14">
    <source>
        <dbReference type="Pfam" id="PF01930"/>
    </source>
</evidence>
<dbReference type="EC" id="3.1.12.1" evidence="3 13"/>
<keyword evidence="7 13" id="KW-0378">Hydrolase</keyword>
<organism evidence="15 16">
    <name type="scientific">Kutzneria viridogrisea</name>
    <dbReference type="NCBI Taxonomy" id="47990"/>
    <lineage>
        <taxon>Bacteria</taxon>
        <taxon>Bacillati</taxon>
        <taxon>Actinomycetota</taxon>
        <taxon>Actinomycetes</taxon>
        <taxon>Pseudonocardiales</taxon>
        <taxon>Pseudonocardiaceae</taxon>
        <taxon>Kutzneria</taxon>
    </lineage>
</organism>
<reference evidence="15 16" key="1">
    <citation type="submission" date="2020-08" db="EMBL/GenBank/DDBJ databases">
        <title>Genomic Encyclopedia of Archaeal and Bacterial Type Strains, Phase II (KMG-II): from individual species to whole genera.</title>
        <authorList>
            <person name="Goeker M."/>
        </authorList>
    </citation>
    <scope>NUCLEOTIDE SEQUENCE [LARGE SCALE GENOMIC DNA]</scope>
    <source>
        <strain evidence="15 16">DSM 43850</strain>
    </source>
</reference>
<keyword evidence="5 13" id="KW-0540">Nuclease</keyword>
<proteinExistence type="inferred from homology"/>
<evidence type="ECO:0000256" key="12">
    <source>
        <dbReference type="ARBA" id="ARBA00023211"/>
    </source>
</evidence>
<dbReference type="EMBL" id="JACJID010000005">
    <property type="protein sequence ID" value="MBA8929457.1"/>
    <property type="molecule type" value="Genomic_DNA"/>
</dbReference>
<evidence type="ECO:0000313" key="16">
    <source>
        <dbReference type="Proteomes" id="UP000517916"/>
    </source>
</evidence>
<comment type="similarity">
    <text evidence="2 13">Belongs to the CRISPR-associated exonuclease Cas4 family.</text>
</comment>
<feature type="domain" description="DUF83" evidence="14">
    <location>
        <begin position="16"/>
        <end position="191"/>
    </location>
</feature>
<evidence type="ECO:0000256" key="1">
    <source>
        <dbReference type="ARBA" id="ARBA00001966"/>
    </source>
</evidence>
<dbReference type="InterPro" id="IPR013343">
    <property type="entry name" value="CRISPR-assoc_prot_Cas4"/>
</dbReference>